<comment type="caution">
    <text evidence="7">The sequence shown here is derived from an EMBL/GenBank/DDBJ whole genome shotgun (WGS) entry which is preliminary data.</text>
</comment>
<gene>
    <name evidence="7" type="ORF">GXW76_24490</name>
</gene>
<evidence type="ECO:0000259" key="5">
    <source>
        <dbReference type="Pfam" id="PF02563"/>
    </source>
</evidence>
<dbReference type="Proteomes" id="UP001138751">
    <property type="component" value="Unassembled WGS sequence"/>
</dbReference>
<reference evidence="7" key="1">
    <citation type="submission" date="2020-01" db="EMBL/GenBank/DDBJ databases">
        <authorList>
            <person name="Rat A."/>
        </authorList>
    </citation>
    <scope>NUCLEOTIDE SEQUENCE</scope>
    <source>
        <strain evidence="7">LMG 31231</strain>
    </source>
</reference>
<dbReference type="InterPro" id="IPR058781">
    <property type="entry name" value="HH_AprE-like"/>
</dbReference>
<dbReference type="RefSeq" id="WP_211864769.1">
    <property type="nucleotide sequence ID" value="NZ_JAAEDM010000141.1"/>
</dbReference>
<name>A0A9X9X4M3_9PROT</name>
<evidence type="ECO:0000256" key="2">
    <source>
        <dbReference type="SAM" id="Coils"/>
    </source>
</evidence>
<dbReference type="Pfam" id="PF02563">
    <property type="entry name" value="Poly_export"/>
    <property type="match status" value="1"/>
</dbReference>
<feature type="coiled-coil region" evidence="2">
    <location>
        <begin position="223"/>
        <end position="257"/>
    </location>
</feature>
<evidence type="ECO:0000256" key="3">
    <source>
        <dbReference type="SAM" id="MobiDB-lite"/>
    </source>
</evidence>
<feature type="signal peptide" evidence="4">
    <location>
        <begin position="1"/>
        <end position="28"/>
    </location>
</feature>
<reference evidence="7" key="2">
    <citation type="journal article" date="2021" name="Syst. Appl. Microbiol.">
        <title>Roseomonas hellenica sp. nov., isolated from roots of wild-growing Alkanna tinctoria.</title>
        <authorList>
            <person name="Rat A."/>
            <person name="Naranjo H.D."/>
            <person name="Lebbe L."/>
            <person name="Cnockaert M."/>
            <person name="Krigas N."/>
            <person name="Grigoriadou K."/>
            <person name="Maloupa E."/>
            <person name="Willems A."/>
        </authorList>
    </citation>
    <scope>NUCLEOTIDE SEQUENCE</scope>
    <source>
        <strain evidence="7">LMG 31231</strain>
    </source>
</reference>
<evidence type="ECO:0008006" key="9">
    <source>
        <dbReference type="Google" id="ProtNLM"/>
    </source>
</evidence>
<dbReference type="Gene3D" id="3.30.1950.10">
    <property type="entry name" value="wza like domain"/>
    <property type="match status" value="1"/>
</dbReference>
<proteinExistence type="predicted"/>
<dbReference type="InterPro" id="IPR003715">
    <property type="entry name" value="Poly_export_N"/>
</dbReference>
<evidence type="ECO:0000256" key="4">
    <source>
        <dbReference type="SAM" id="SignalP"/>
    </source>
</evidence>
<evidence type="ECO:0000256" key="1">
    <source>
        <dbReference type="ARBA" id="ARBA00022729"/>
    </source>
</evidence>
<accession>A0A9X9X4M3</accession>
<organism evidence="7 8">
    <name type="scientific">Neoroseomonas soli</name>
    <dbReference type="NCBI Taxonomy" id="1081025"/>
    <lineage>
        <taxon>Bacteria</taxon>
        <taxon>Pseudomonadati</taxon>
        <taxon>Pseudomonadota</taxon>
        <taxon>Alphaproteobacteria</taxon>
        <taxon>Acetobacterales</taxon>
        <taxon>Acetobacteraceae</taxon>
        <taxon>Neoroseomonas</taxon>
    </lineage>
</organism>
<evidence type="ECO:0000259" key="6">
    <source>
        <dbReference type="Pfam" id="PF25994"/>
    </source>
</evidence>
<keyword evidence="1 4" id="KW-0732">Signal</keyword>
<feature type="chain" id="PRO_5040918932" description="Soluble ligand binding domain-containing protein" evidence="4">
    <location>
        <begin position="29"/>
        <end position="415"/>
    </location>
</feature>
<evidence type="ECO:0000313" key="7">
    <source>
        <dbReference type="EMBL" id="MBR0674352.1"/>
    </source>
</evidence>
<keyword evidence="8" id="KW-1185">Reference proteome</keyword>
<feature type="domain" description="AprE-like long alpha-helical hairpin" evidence="6">
    <location>
        <begin position="156"/>
        <end position="337"/>
    </location>
</feature>
<dbReference type="EMBL" id="JAAEDM010000141">
    <property type="protein sequence ID" value="MBR0674352.1"/>
    <property type="molecule type" value="Genomic_DNA"/>
</dbReference>
<dbReference type="InterPro" id="IPR049712">
    <property type="entry name" value="Poly_export"/>
</dbReference>
<feature type="region of interest" description="Disordered" evidence="3">
    <location>
        <begin position="395"/>
        <end position="415"/>
    </location>
</feature>
<dbReference type="Pfam" id="PF25994">
    <property type="entry name" value="HH_AprE"/>
    <property type="match status" value="1"/>
</dbReference>
<dbReference type="GO" id="GO:0015159">
    <property type="term" value="F:polysaccharide transmembrane transporter activity"/>
    <property type="evidence" value="ECO:0007669"/>
    <property type="project" value="InterPro"/>
</dbReference>
<keyword evidence="2" id="KW-0175">Coiled coil</keyword>
<dbReference type="AlphaFoldDB" id="A0A9X9X4M3"/>
<evidence type="ECO:0000313" key="8">
    <source>
        <dbReference type="Proteomes" id="UP001138751"/>
    </source>
</evidence>
<dbReference type="PANTHER" id="PTHR33619">
    <property type="entry name" value="POLYSACCHARIDE EXPORT PROTEIN GFCE-RELATED"/>
    <property type="match status" value="1"/>
</dbReference>
<protein>
    <recommendedName>
        <fullName evidence="9">Soluble ligand binding domain-containing protein</fullName>
    </recommendedName>
</protein>
<feature type="domain" description="Polysaccharide export protein N-terminal" evidence="5">
    <location>
        <begin position="29"/>
        <end position="102"/>
    </location>
</feature>
<dbReference type="PANTHER" id="PTHR33619:SF3">
    <property type="entry name" value="POLYSACCHARIDE EXPORT PROTEIN GFCE-RELATED"/>
    <property type="match status" value="1"/>
</dbReference>
<sequence>MTRTRQRSLAGPLLGLWFAAFGAAAAGAEPFVVGPGDRIAITVHRRPDLSGEFRVLPGGALSLPFIGNLAVAGLPVEGIGEALTRRLREDAAILDPRVSVEIAELQPILVAGVIRRPGQFPFQLGMTVGHAVALAGGARRIEGEEIGARIEIARLREQLRQNQGALGIALVARTRLLAEAAGAADVDAPAEAARFLLPERLHQTLEAEREILRRRVEAHATLIAMLTTQREAYNDEIRALEEQDASKDQEAALLNQERAYVADLMRQGLTARDARVVQLARSAVQVEGERRQIRAYIARARQELARIEQTRGSAVTQRRLEITTGLKDAEDTIARLRVAVEEGRAGLAELRGVLPPEDSPLGPPAALAYTILRVRSSPPERIAARIDTPLLPGDLVEVTSDEPAPGRRLASEMPR</sequence>